<keyword evidence="1" id="KW-0812">Transmembrane</keyword>
<evidence type="ECO:0000313" key="3">
    <source>
        <dbReference type="Proteomes" id="UP000263642"/>
    </source>
</evidence>
<accession>A0A3D3R4M0</accession>
<sequence>MRFLLIFAGLLSIVPFVIGFVVTLFIPDVPWIGRLVVAAIPAFCTFFAVILLGSRDSARYSATIKKVRGNLLASWDSTDEQFLSARPCEDTSLLLELREAIAQFFDVPACKIARNVDLISDLHVDQLEPTFQFAVVRPAITSRQKEPESFGFSTTNLHSIDELVTAIREVLDQNSGSIKADHQ</sequence>
<organism evidence="2 3">
    <name type="scientific">Gimesia maris</name>
    <dbReference type="NCBI Taxonomy" id="122"/>
    <lineage>
        <taxon>Bacteria</taxon>
        <taxon>Pseudomonadati</taxon>
        <taxon>Planctomycetota</taxon>
        <taxon>Planctomycetia</taxon>
        <taxon>Planctomycetales</taxon>
        <taxon>Planctomycetaceae</taxon>
        <taxon>Gimesia</taxon>
    </lineage>
</organism>
<gene>
    <name evidence="2" type="ORF">DIT97_10935</name>
</gene>
<keyword evidence="1" id="KW-1133">Transmembrane helix</keyword>
<dbReference type="AlphaFoldDB" id="A0A3D3R4M0"/>
<feature type="transmembrane region" description="Helical" evidence="1">
    <location>
        <begin position="29"/>
        <end position="52"/>
    </location>
</feature>
<evidence type="ECO:0000256" key="1">
    <source>
        <dbReference type="SAM" id="Phobius"/>
    </source>
</evidence>
<keyword evidence="1" id="KW-0472">Membrane</keyword>
<name>A0A3D3R4M0_9PLAN</name>
<evidence type="ECO:0000313" key="2">
    <source>
        <dbReference type="EMBL" id="HCO23536.1"/>
    </source>
</evidence>
<dbReference type="EMBL" id="DQAY01000060">
    <property type="protein sequence ID" value="HCO23536.1"/>
    <property type="molecule type" value="Genomic_DNA"/>
</dbReference>
<dbReference type="Proteomes" id="UP000263642">
    <property type="component" value="Unassembled WGS sequence"/>
</dbReference>
<reference evidence="2 3" key="1">
    <citation type="journal article" date="2018" name="Nat. Biotechnol.">
        <title>A standardized bacterial taxonomy based on genome phylogeny substantially revises the tree of life.</title>
        <authorList>
            <person name="Parks D.H."/>
            <person name="Chuvochina M."/>
            <person name="Waite D.W."/>
            <person name="Rinke C."/>
            <person name="Skarshewski A."/>
            <person name="Chaumeil P.A."/>
            <person name="Hugenholtz P."/>
        </authorList>
    </citation>
    <scope>NUCLEOTIDE SEQUENCE [LARGE SCALE GENOMIC DNA]</scope>
    <source>
        <strain evidence="2">UBA9375</strain>
    </source>
</reference>
<proteinExistence type="predicted"/>
<protein>
    <submittedName>
        <fullName evidence="2">Uncharacterized protein</fullName>
    </submittedName>
</protein>
<comment type="caution">
    <text evidence="2">The sequence shown here is derived from an EMBL/GenBank/DDBJ whole genome shotgun (WGS) entry which is preliminary data.</text>
</comment>